<dbReference type="GO" id="GO:0016787">
    <property type="term" value="F:hydrolase activity"/>
    <property type="evidence" value="ECO:0007669"/>
    <property type="project" value="UniProtKB-KW"/>
</dbReference>
<dbReference type="InterPro" id="IPR006439">
    <property type="entry name" value="HAD-SF_hydro_IA"/>
</dbReference>
<dbReference type="PATRIC" id="fig|1619041.3.peg.164"/>
<dbReference type="InterPro" id="IPR036412">
    <property type="entry name" value="HAD-like_sf"/>
</dbReference>
<dbReference type="Proteomes" id="UP000033999">
    <property type="component" value="Unassembled WGS sequence"/>
</dbReference>
<name>A0A0G1MIH8_9BACT</name>
<dbReference type="SFLD" id="SFLDS00003">
    <property type="entry name" value="Haloacid_Dehalogenase"/>
    <property type="match status" value="1"/>
</dbReference>
<dbReference type="Gene3D" id="3.40.50.1000">
    <property type="entry name" value="HAD superfamily/HAD-like"/>
    <property type="match status" value="1"/>
</dbReference>
<keyword evidence="1" id="KW-0378">Hydrolase</keyword>
<evidence type="ECO:0000313" key="2">
    <source>
        <dbReference type="Proteomes" id="UP000033999"/>
    </source>
</evidence>
<dbReference type="SFLD" id="SFLDG01129">
    <property type="entry name" value="C1.5:_HAD__Beta-PGM__Phosphata"/>
    <property type="match status" value="1"/>
</dbReference>
<evidence type="ECO:0000313" key="1">
    <source>
        <dbReference type="EMBL" id="KKU07897.1"/>
    </source>
</evidence>
<dbReference type="NCBIfam" id="NF008087">
    <property type="entry name" value="PRK10826.1"/>
    <property type="match status" value="1"/>
</dbReference>
<dbReference type="NCBIfam" id="TIGR01509">
    <property type="entry name" value="HAD-SF-IA-v3"/>
    <property type="match status" value="1"/>
</dbReference>
<accession>A0A0G1MIH8</accession>
<dbReference type="Pfam" id="PF13419">
    <property type="entry name" value="HAD_2"/>
    <property type="match status" value="1"/>
</dbReference>
<dbReference type="PANTHER" id="PTHR18901:SF38">
    <property type="entry name" value="PSEUDOURIDINE-5'-PHOSPHATASE"/>
    <property type="match status" value="1"/>
</dbReference>
<protein>
    <submittedName>
        <fullName evidence="1">HAD-superfamily hydrolase, subfamily IA, variant 3</fullName>
    </submittedName>
</protein>
<organism evidence="1 2">
    <name type="scientific">Candidatus Magasanikbacteria bacterium GW2011_GWA2_45_39</name>
    <dbReference type="NCBI Taxonomy" id="1619041"/>
    <lineage>
        <taxon>Bacteria</taxon>
        <taxon>Candidatus Magasanikiibacteriota</taxon>
    </lineage>
</organism>
<sequence length="219" mass="24166">MIGAIIFDMDGLLIDSEPLWRDALVEVFNGVGVSITPEQFQATMGMTTPEVVAYWCAQYASHSKSVEEIIQEVDSTAHRFIAERGVAREGAYEILEFFKEKKLPLALASSSTMHLIDIVVEKLAIRPYFQVLHSAEFELYGKPHPAVNISAAKKLGVGQHACLVFEDSWNGVLAAKAGSMKCVCVPDENLKGDARLVIADEVIPSLLKFDEVLWKKLNA</sequence>
<dbReference type="InterPro" id="IPR023214">
    <property type="entry name" value="HAD_sf"/>
</dbReference>
<proteinExistence type="predicted"/>
<dbReference type="Gene3D" id="1.10.150.240">
    <property type="entry name" value="Putative phosphatase, domain 2"/>
    <property type="match status" value="1"/>
</dbReference>
<dbReference type="EMBL" id="LCKX01000004">
    <property type="protein sequence ID" value="KKU07897.1"/>
    <property type="molecule type" value="Genomic_DNA"/>
</dbReference>
<dbReference type="PANTHER" id="PTHR18901">
    <property type="entry name" value="2-DEOXYGLUCOSE-6-PHOSPHATE PHOSPHATASE 2"/>
    <property type="match status" value="1"/>
</dbReference>
<dbReference type="AlphaFoldDB" id="A0A0G1MIH8"/>
<gene>
    <name evidence="1" type="ORF">UX10_C0004G0025</name>
</gene>
<reference evidence="1 2" key="1">
    <citation type="journal article" date="2015" name="Nature">
        <title>rRNA introns, odd ribosomes, and small enigmatic genomes across a large radiation of phyla.</title>
        <authorList>
            <person name="Brown C.T."/>
            <person name="Hug L.A."/>
            <person name="Thomas B.C."/>
            <person name="Sharon I."/>
            <person name="Castelle C.J."/>
            <person name="Singh A."/>
            <person name="Wilkins M.J."/>
            <person name="Williams K.H."/>
            <person name="Banfield J.F."/>
        </authorList>
    </citation>
    <scope>NUCLEOTIDE SEQUENCE [LARGE SCALE GENOMIC DNA]</scope>
</reference>
<dbReference type="InterPro" id="IPR041492">
    <property type="entry name" value="HAD_2"/>
</dbReference>
<dbReference type="SUPFAM" id="SSF56784">
    <property type="entry name" value="HAD-like"/>
    <property type="match status" value="1"/>
</dbReference>
<comment type="caution">
    <text evidence="1">The sequence shown here is derived from an EMBL/GenBank/DDBJ whole genome shotgun (WGS) entry which is preliminary data.</text>
</comment>
<dbReference type="InterPro" id="IPR023198">
    <property type="entry name" value="PGP-like_dom2"/>
</dbReference>